<evidence type="ECO:0000256" key="6">
    <source>
        <dbReference type="ARBA" id="ARBA00022989"/>
    </source>
</evidence>
<evidence type="ECO:0000256" key="4">
    <source>
        <dbReference type="ARBA" id="ARBA00022692"/>
    </source>
</evidence>
<evidence type="ECO:0000256" key="8">
    <source>
        <dbReference type="ARBA" id="ARBA00034739"/>
    </source>
</evidence>
<evidence type="ECO:0000256" key="1">
    <source>
        <dbReference type="ARBA" id="ARBA00004477"/>
    </source>
</evidence>
<evidence type="ECO:0000256" key="3">
    <source>
        <dbReference type="ARBA" id="ARBA00022475"/>
    </source>
</evidence>
<name>A0ABQ9K879_9CUCU</name>
<dbReference type="EMBL" id="JAPWTJ010000003">
    <property type="protein sequence ID" value="KAJ8986064.1"/>
    <property type="molecule type" value="Genomic_DNA"/>
</dbReference>
<protein>
    <recommendedName>
        <fullName evidence="9">BOS complex subunit TMEM147</fullName>
    </recommendedName>
    <alternativeName>
        <fullName evidence="10">Transmembrane protein 147</fullName>
    </alternativeName>
</protein>
<evidence type="ECO:0000313" key="13">
    <source>
        <dbReference type="Proteomes" id="UP001162164"/>
    </source>
</evidence>
<dbReference type="InterPro" id="IPR019164">
    <property type="entry name" value="TMEM147"/>
</dbReference>
<reference evidence="12" key="1">
    <citation type="journal article" date="2023" name="Insect Mol. Biol.">
        <title>Genome sequencing provides insights into the evolution of gene families encoding plant cell wall-degrading enzymes in longhorned beetles.</title>
        <authorList>
            <person name="Shin N.R."/>
            <person name="Okamura Y."/>
            <person name="Kirsch R."/>
            <person name="Pauchet Y."/>
        </authorList>
    </citation>
    <scope>NUCLEOTIDE SEQUENCE</scope>
    <source>
        <strain evidence="12">MMC_N1</strain>
    </source>
</reference>
<dbReference type="Pfam" id="PF09767">
    <property type="entry name" value="DUF2053"/>
    <property type="match status" value="1"/>
</dbReference>
<feature type="transmembrane region" description="Helical" evidence="11">
    <location>
        <begin position="142"/>
        <end position="158"/>
    </location>
</feature>
<evidence type="ECO:0000313" key="12">
    <source>
        <dbReference type="EMBL" id="KAJ8986064.1"/>
    </source>
</evidence>
<keyword evidence="5" id="KW-0256">Endoplasmic reticulum</keyword>
<evidence type="ECO:0000256" key="5">
    <source>
        <dbReference type="ARBA" id="ARBA00022824"/>
    </source>
</evidence>
<dbReference type="Proteomes" id="UP001162164">
    <property type="component" value="Unassembled WGS sequence"/>
</dbReference>
<evidence type="ECO:0000256" key="9">
    <source>
        <dbReference type="ARBA" id="ARBA00034846"/>
    </source>
</evidence>
<evidence type="ECO:0000256" key="10">
    <source>
        <dbReference type="ARBA" id="ARBA00034899"/>
    </source>
</evidence>
<keyword evidence="6 11" id="KW-1133">Transmembrane helix</keyword>
<comment type="subcellular location">
    <subcellularLocation>
        <location evidence="2">Cell membrane</location>
        <topology evidence="2">Multi-pass membrane protein</topology>
    </subcellularLocation>
    <subcellularLocation>
        <location evidence="1">Endoplasmic reticulum membrane</location>
        <topology evidence="1">Multi-pass membrane protein</topology>
    </subcellularLocation>
</comment>
<gene>
    <name evidence="12" type="ORF">NQ317_003358</name>
</gene>
<proteinExistence type="inferred from homology"/>
<dbReference type="PANTHER" id="PTHR12869:SF0">
    <property type="entry name" value="BOS COMPLEX SUBUNIT TMEM147"/>
    <property type="match status" value="1"/>
</dbReference>
<feature type="transmembrane region" description="Helical" evidence="11">
    <location>
        <begin position="101"/>
        <end position="122"/>
    </location>
</feature>
<feature type="transmembrane region" description="Helical" evidence="11">
    <location>
        <begin position="170"/>
        <end position="191"/>
    </location>
</feature>
<accession>A0ABQ9K879</accession>
<comment type="caution">
    <text evidence="12">The sequence shown here is derived from an EMBL/GenBank/DDBJ whole genome shotgun (WGS) entry which is preliminary data.</text>
</comment>
<evidence type="ECO:0000256" key="2">
    <source>
        <dbReference type="ARBA" id="ARBA00004651"/>
    </source>
</evidence>
<feature type="transmembrane region" description="Helical" evidence="11">
    <location>
        <begin position="31"/>
        <end position="52"/>
    </location>
</feature>
<organism evidence="12 13">
    <name type="scientific">Molorchus minor</name>
    <dbReference type="NCBI Taxonomy" id="1323400"/>
    <lineage>
        <taxon>Eukaryota</taxon>
        <taxon>Metazoa</taxon>
        <taxon>Ecdysozoa</taxon>
        <taxon>Arthropoda</taxon>
        <taxon>Hexapoda</taxon>
        <taxon>Insecta</taxon>
        <taxon>Pterygota</taxon>
        <taxon>Neoptera</taxon>
        <taxon>Endopterygota</taxon>
        <taxon>Coleoptera</taxon>
        <taxon>Polyphaga</taxon>
        <taxon>Cucujiformia</taxon>
        <taxon>Chrysomeloidea</taxon>
        <taxon>Cerambycidae</taxon>
        <taxon>Lamiinae</taxon>
        <taxon>Monochamini</taxon>
        <taxon>Molorchus</taxon>
    </lineage>
</organism>
<feature type="transmembrane region" description="Helical" evidence="11">
    <location>
        <begin position="197"/>
        <end position="220"/>
    </location>
</feature>
<keyword evidence="4 11" id="KW-0812">Transmembrane</keyword>
<keyword evidence="13" id="KW-1185">Reference proteome</keyword>
<sequence length="227" mass="25199">MTLYHFGNCVALIYVPYYLTYKHSGLSEYGAFWKCIQAGLIYMFTQLAKMLVLATFFPDNVSDFGNDLIGEFLKSTVDLADLVGLYFVLSGIPGKGHSKVLTAGIGWATAEVILSRALLLWVGARGAEFDWIYIQKCLESNILLVQHIVTATLVWLWSRHDLEKNLKTLVTVLLVFTSYKSLLLDLIIAGLKIGPWLALMVKAAVTVIYGCFTLTIYAGLAQVIGIF</sequence>
<keyword evidence="7 11" id="KW-0472">Membrane</keyword>
<evidence type="ECO:0000256" key="7">
    <source>
        <dbReference type="ARBA" id="ARBA00023136"/>
    </source>
</evidence>
<keyword evidence="3" id="KW-1003">Cell membrane</keyword>
<evidence type="ECO:0000256" key="11">
    <source>
        <dbReference type="SAM" id="Phobius"/>
    </source>
</evidence>
<comment type="similarity">
    <text evidence="8">Belongs to the TMEM147 family.</text>
</comment>
<dbReference type="PANTHER" id="PTHR12869">
    <property type="entry name" value="SMALL SEVEN TRANSMEMBRANE DOMAIN-CONTAINING PROTEIN"/>
    <property type="match status" value="1"/>
</dbReference>